<dbReference type="Pfam" id="PF04082">
    <property type="entry name" value="Fungal_trans"/>
    <property type="match status" value="1"/>
</dbReference>
<evidence type="ECO:0000313" key="4">
    <source>
        <dbReference type="EMBL" id="THV02448.1"/>
    </source>
</evidence>
<dbReference type="GO" id="GO:0008270">
    <property type="term" value="F:zinc ion binding"/>
    <property type="evidence" value="ECO:0007669"/>
    <property type="project" value="InterPro"/>
</dbReference>
<dbReference type="EMBL" id="ML179077">
    <property type="protein sequence ID" value="THV02448.1"/>
    <property type="molecule type" value="Genomic_DNA"/>
</dbReference>
<organism evidence="4 5">
    <name type="scientific">Dendrothele bispora (strain CBS 962.96)</name>
    <dbReference type="NCBI Taxonomy" id="1314807"/>
    <lineage>
        <taxon>Eukaryota</taxon>
        <taxon>Fungi</taxon>
        <taxon>Dikarya</taxon>
        <taxon>Basidiomycota</taxon>
        <taxon>Agaricomycotina</taxon>
        <taxon>Agaricomycetes</taxon>
        <taxon>Agaricomycetidae</taxon>
        <taxon>Agaricales</taxon>
        <taxon>Agaricales incertae sedis</taxon>
        <taxon>Dendrothele</taxon>
    </lineage>
</organism>
<dbReference type="InterPro" id="IPR007219">
    <property type="entry name" value="XnlR_reg_dom"/>
</dbReference>
<dbReference type="GO" id="GO:0003677">
    <property type="term" value="F:DNA binding"/>
    <property type="evidence" value="ECO:0007669"/>
    <property type="project" value="InterPro"/>
</dbReference>
<evidence type="ECO:0000256" key="2">
    <source>
        <dbReference type="SAM" id="MobiDB-lite"/>
    </source>
</evidence>
<dbReference type="Proteomes" id="UP000297245">
    <property type="component" value="Unassembled WGS sequence"/>
</dbReference>
<dbReference type="PANTHER" id="PTHR46910">
    <property type="entry name" value="TRANSCRIPTION FACTOR PDR1"/>
    <property type="match status" value="1"/>
</dbReference>
<keyword evidence="1" id="KW-0539">Nucleus</keyword>
<keyword evidence="5" id="KW-1185">Reference proteome</keyword>
<dbReference type="AlphaFoldDB" id="A0A4S8MI97"/>
<dbReference type="GO" id="GO:0003700">
    <property type="term" value="F:DNA-binding transcription factor activity"/>
    <property type="evidence" value="ECO:0007669"/>
    <property type="project" value="InterPro"/>
</dbReference>
<evidence type="ECO:0000259" key="3">
    <source>
        <dbReference type="SMART" id="SM00906"/>
    </source>
</evidence>
<dbReference type="PANTHER" id="PTHR46910:SF38">
    <property type="entry name" value="ZN(2)-C6 FUNGAL-TYPE DOMAIN-CONTAINING PROTEIN"/>
    <property type="match status" value="1"/>
</dbReference>
<protein>
    <recommendedName>
        <fullName evidence="3">Xylanolytic transcriptional activator regulatory domain-containing protein</fullName>
    </recommendedName>
</protein>
<accession>A0A4S8MI97</accession>
<dbReference type="CDD" id="cd12148">
    <property type="entry name" value="fungal_TF_MHR"/>
    <property type="match status" value="1"/>
</dbReference>
<dbReference type="SMART" id="SM00906">
    <property type="entry name" value="Fungal_trans"/>
    <property type="match status" value="1"/>
</dbReference>
<feature type="region of interest" description="Disordered" evidence="2">
    <location>
        <begin position="114"/>
        <end position="152"/>
    </location>
</feature>
<evidence type="ECO:0000256" key="1">
    <source>
        <dbReference type="ARBA" id="ARBA00023242"/>
    </source>
</evidence>
<dbReference type="OrthoDB" id="4456959at2759"/>
<proteinExistence type="predicted"/>
<name>A0A4S8MI97_DENBC</name>
<feature type="domain" description="Xylanolytic transcriptional activator regulatory" evidence="3">
    <location>
        <begin position="349"/>
        <end position="422"/>
    </location>
</feature>
<sequence length="622" mass="70752">MSSDEQQEGSSYVPQGWKKRRLQGACDTCSDSANMPGNRCSNCIAFNLECTHSEPPKVSLANYTAIHTQRFARNEVPRARTYVENLEKRVKSLEETIRKVCLCKFLDNNKDNVVKNSPSPPSLSSISAGSPIHPPTSSDSPGPQPTPSTTQEDEFDLAHVALAEHLKLLSLDAIDKRFFGESSGFMLMRSAHGVKSEFTGVDSFNSKHYKRPKYWAAQPWERPPLRKPNYVFPEVNLLAQLIALYFEKVNAFLPIIHAPTFRRNIAQGLHLRDHQFGATVLLVCAVASRYSEDPRVLAVPGEELSCGWLWYEQVQVMRESLFDIPTLYELQTYCMAIIFLIGSSCPQAAWTLVSIGIRFAQELGVHRRKPDGYKWTAEDEQKKRAFWVLVSLDRLISCFVGRPSSIRDEDFDVELPLEVDDEYWENPDPALVFIQPPDKPSVISCFVWHLKLCEILAFTLRTLYATKKSKILLGLVGDNWEQTTVAELDSALNNWINSIPDHLRWDPHRKDKLFFQQSAFLYIQYYHCQIQTHRPFLQKKSPLSFPSLAICTNASRSCIHVVEVHAQRGVIGLPHVLNACFTAGVVLLFNIWGSKRAGVKIDPQRELLDIRKLIKIFNTCDR</sequence>
<evidence type="ECO:0000313" key="5">
    <source>
        <dbReference type="Proteomes" id="UP000297245"/>
    </source>
</evidence>
<dbReference type="InterPro" id="IPR050987">
    <property type="entry name" value="AtrR-like"/>
</dbReference>
<gene>
    <name evidence="4" type="ORF">K435DRAFT_749568</name>
</gene>
<dbReference type="GO" id="GO:0006351">
    <property type="term" value="P:DNA-templated transcription"/>
    <property type="evidence" value="ECO:0007669"/>
    <property type="project" value="InterPro"/>
</dbReference>
<feature type="compositionally biased region" description="Low complexity" evidence="2">
    <location>
        <begin position="122"/>
        <end position="141"/>
    </location>
</feature>
<reference evidence="4 5" key="1">
    <citation type="journal article" date="2019" name="Nat. Ecol. Evol.">
        <title>Megaphylogeny resolves global patterns of mushroom evolution.</title>
        <authorList>
            <person name="Varga T."/>
            <person name="Krizsan K."/>
            <person name="Foldi C."/>
            <person name="Dima B."/>
            <person name="Sanchez-Garcia M."/>
            <person name="Sanchez-Ramirez S."/>
            <person name="Szollosi G.J."/>
            <person name="Szarkandi J.G."/>
            <person name="Papp V."/>
            <person name="Albert L."/>
            <person name="Andreopoulos W."/>
            <person name="Angelini C."/>
            <person name="Antonin V."/>
            <person name="Barry K.W."/>
            <person name="Bougher N.L."/>
            <person name="Buchanan P."/>
            <person name="Buyck B."/>
            <person name="Bense V."/>
            <person name="Catcheside P."/>
            <person name="Chovatia M."/>
            <person name="Cooper J."/>
            <person name="Damon W."/>
            <person name="Desjardin D."/>
            <person name="Finy P."/>
            <person name="Geml J."/>
            <person name="Haridas S."/>
            <person name="Hughes K."/>
            <person name="Justo A."/>
            <person name="Karasinski D."/>
            <person name="Kautmanova I."/>
            <person name="Kiss B."/>
            <person name="Kocsube S."/>
            <person name="Kotiranta H."/>
            <person name="LaButti K.M."/>
            <person name="Lechner B.E."/>
            <person name="Liimatainen K."/>
            <person name="Lipzen A."/>
            <person name="Lukacs Z."/>
            <person name="Mihaltcheva S."/>
            <person name="Morgado L.N."/>
            <person name="Niskanen T."/>
            <person name="Noordeloos M.E."/>
            <person name="Ohm R.A."/>
            <person name="Ortiz-Santana B."/>
            <person name="Ovrebo C."/>
            <person name="Racz N."/>
            <person name="Riley R."/>
            <person name="Savchenko A."/>
            <person name="Shiryaev A."/>
            <person name="Soop K."/>
            <person name="Spirin V."/>
            <person name="Szebenyi C."/>
            <person name="Tomsovsky M."/>
            <person name="Tulloss R.E."/>
            <person name="Uehling J."/>
            <person name="Grigoriev I.V."/>
            <person name="Vagvolgyi C."/>
            <person name="Papp T."/>
            <person name="Martin F.M."/>
            <person name="Miettinen O."/>
            <person name="Hibbett D.S."/>
            <person name="Nagy L.G."/>
        </authorList>
    </citation>
    <scope>NUCLEOTIDE SEQUENCE [LARGE SCALE GENOMIC DNA]</scope>
    <source>
        <strain evidence="4 5">CBS 962.96</strain>
    </source>
</reference>